<dbReference type="Gene3D" id="3.30.530.20">
    <property type="match status" value="1"/>
</dbReference>
<dbReference type="OrthoDB" id="6624781at2"/>
<dbReference type="InterPro" id="IPR019587">
    <property type="entry name" value="Polyketide_cyclase/dehydratase"/>
</dbReference>
<reference evidence="1 2" key="2">
    <citation type="journal article" date="2016" name="Genome Announc.">
        <title>Permanent Draft Genome Sequences for Two Variants of Frankia sp. Strain CpI1, the First Frankia Strain Isolated from Root Nodules of Comptonia peregrina.</title>
        <authorList>
            <person name="Oshone R."/>
            <person name="Hurst S.G.IV."/>
            <person name="Abebe-Akele F."/>
            <person name="Simpson S."/>
            <person name="Morris K."/>
            <person name="Thomas W.K."/>
            <person name="Tisa L.S."/>
        </authorList>
    </citation>
    <scope>NUCLEOTIDE SEQUENCE [LARGE SCALE GENOMIC DNA]</scope>
    <source>
        <strain evidence="2">CpI1-S</strain>
    </source>
</reference>
<dbReference type="EMBL" id="JYFN01000049">
    <property type="protein sequence ID" value="KJE20858.1"/>
    <property type="molecule type" value="Genomic_DNA"/>
</dbReference>
<dbReference type="SUPFAM" id="SSF55961">
    <property type="entry name" value="Bet v1-like"/>
    <property type="match status" value="1"/>
</dbReference>
<protein>
    <submittedName>
        <fullName evidence="1">Oligoketide cyclase/lipid transport protein</fullName>
    </submittedName>
</protein>
<accession>A0A0D8B9B2</accession>
<dbReference type="RefSeq" id="WP_044887334.1">
    <property type="nucleotide sequence ID" value="NZ_JYFN01000049.1"/>
</dbReference>
<keyword evidence="2" id="KW-1185">Reference proteome</keyword>
<evidence type="ECO:0000313" key="2">
    <source>
        <dbReference type="Proteomes" id="UP000032545"/>
    </source>
</evidence>
<name>A0A0D8B9B2_9ACTN</name>
<dbReference type="AlphaFoldDB" id="A0A0D8B9B2"/>
<organism evidence="1 2">
    <name type="scientific">Frankia torreyi</name>
    <dbReference type="NCBI Taxonomy" id="1856"/>
    <lineage>
        <taxon>Bacteria</taxon>
        <taxon>Bacillati</taxon>
        <taxon>Actinomycetota</taxon>
        <taxon>Actinomycetes</taxon>
        <taxon>Frankiales</taxon>
        <taxon>Frankiaceae</taxon>
        <taxon>Frankia</taxon>
    </lineage>
</organism>
<sequence length="171" mass="18834">MTVTVIDTGPHQISRSVLVNAPVSELFAIVADPRRHRELDGSGTVRATVSGPPRLTEGATFSVNMKAYGLPYRITSRVTAFEEDRLIEWRHPVGHRWRWQFSPESTGCTRVSETFDYSRMGRIKATIRYYDLIRATKANAAGIEATLAQLQARYAPSEASTTNGAGAAPPV</sequence>
<dbReference type="Proteomes" id="UP000032545">
    <property type="component" value="Unassembled WGS sequence"/>
</dbReference>
<evidence type="ECO:0000313" key="1">
    <source>
        <dbReference type="EMBL" id="KJE20858.1"/>
    </source>
</evidence>
<proteinExistence type="predicted"/>
<dbReference type="PATRIC" id="fig|1502723.3.peg.4797"/>
<dbReference type="Pfam" id="PF10604">
    <property type="entry name" value="Polyketide_cyc2"/>
    <property type="match status" value="1"/>
</dbReference>
<gene>
    <name evidence="1" type="ORF">FF36_04822</name>
</gene>
<comment type="caution">
    <text evidence="1">The sequence shown here is derived from an EMBL/GenBank/DDBJ whole genome shotgun (WGS) entry which is preliminary data.</text>
</comment>
<dbReference type="InterPro" id="IPR023393">
    <property type="entry name" value="START-like_dom_sf"/>
</dbReference>
<reference evidence="2" key="1">
    <citation type="submission" date="2015-02" db="EMBL/GenBank/DDBJ databases">
        <title>Draft Genome of Frankia sp. CpI1-S.</title>
        <authorList>
            <person name="Oshone R.T."/>
            <person name="Ngom M."/>
            <person name="Ghodhbane-Gtari F."/>
            <person name="Gtari M."/>
            <person name="Morris K."/>
            <person name="Thomas K."/>
            <person name="Sen A."/>
            <person name="Tisa L.S."/>
        </authorList>
    </citation>
    <scope>NUCLEOTIDE SEQUENCE [LARGE SCALE GENOMIC DNA]</scope>
    <source>
        <strain evidence="2">CpI1-S</strain>
    </source>
</reference>